<comment type="caution">
    <text evidence="1">The sequence shown here is derived from an EMBL/GenBank/DDBJ whole genome shotgun (WGS) entry which is preliminary data.</text>
</comment>
<protein>
    <submittedName>
        <fullName evidence="1">Uncharacterized protein</fullName>
    </submittedName>
</protein>
<dbReference type="Proteomes" id="UP001217089">
    <property type="component" value="Unassembled WGS sequence"/>
</dbReference>
<proteinExistence type="predicted"/>
<organism evidence="1 2">
    <name type="scientific">Tegillarca granosa</name>
    <name type="common">Malaysian cockle</name>
    <name type="synonym">Anadara granosa</name>
    <dbReference type="NCBI Taxonomy" id="220873"/>
    <lineage>
        <taxon>Eukaryota</taxon>
        <taxon>Metazoa</taxon>
        <taxon>Spiralia</taxon>
        <taxon>Lophotrochozoa</taxon>
        <taxon>Mollusca</taxon>
        <taxon>Bivalvia</taxon>
        <taxon>Autobranchia</taxon>
        <taxon>Pteriomorphia</taxon>
        <taxon>Arcoida</taxon>
        <taxon>Arcoidea</taxon>
        <taxon>Arcidae</taxon>
        <taxon>Tegillarca</taxon>
    </lineage>
</organism>
<sequence length="229" mass="26926">MHCQCRLGERARDATSTLRYPRFPTSTVYYPMPYRYEKSQGDNNNDNKMAMRDKDSLRFVHCLSHRDLAVRSQAFDVMTQTIDAWIGGYGSPSNNQVNENLTNTGFDPRLQVKEYLVDFLRLSYQCPFDDIREKCKQLLLNLKKGYQIIYSKFKFKIHMRQYISGEVTSLPIIRLRGTYKEKGKAFFLIGIVEYMGYNRAVISSPDIFALIKEKKEFSAKWLQLRNKTY</sequence>
<evidence type="ECO:0000313" key="2">
    <source>
        <dbReference type="Proteomes" id="UP001217089"/>
    </source>
</evidence>
<name>A0ABQ9FG37_TEGGR</name>
<gene>
    <name evidence="1" type="ORF">KUTeg_007751</name>
</gene>
<evidence type="ECO:0000313" key="1">
    <source>
        <dbReference type="EMBL" id="KAJ8315601.1"/>
    </source>
</evidence>
<reference evidence="1 2" key="1">
    <citation type="submission" date="2022-12" db="EMBL/GenBank/DDBJ databases">
        <title>Chromosome-level genome of Tegillarca granosa.</title>
        <authorList>
            <person name="Kim J."/>
        </authorList>
    </citation>
    <scope>NUCLEOTIDE SEQUENCE [LARGE SCALE GENOMIC DNA]</scope>
    <source>
        <strain evidence="1">Teg-2019</strain>
        <tissue evidence="1">Adductor muscle</tissue>
    </source>
</reference>
<keyword evidence="2" id="KW-1185">Reference proteome</keyword>
<accession>A0ABQ9FG37</accession>
<dbReference type="EMBL" id="JARBDR010000337">
    <property type="protein sequence ID" value="KAJ8315601.1"/>
    <property type="molecule type" value="Genomic_DNA"/>
</dbReference>